<dbReference type="InterPro" id="IPR016181">
    <property type="entry name" value="Acyl_CoA_acyltransferase"/>
</dbReference>
<name>A0ABR1IPY1_9AGAR</name>
<dbReference type="InterPro" id="IPR000182">
    <property type="entry name" value="GNAT_dom"/>
</dbReference>
<evidence type="ECO:0000256" key="1">
    <source>
        <dbReference type="ARBA" id="ARBA00022448"/>
    </source>
</evidence>
<keyword evidence="4" id="KW-0653">Protein transport</keyword>
<dbReference type="InterPro" id="IPR051635">
    <property type="entry name" value="SNAT-like"/>
</dbReference>
<dbReference type="PANTHER" id="PTHR10908:SF0">
    <property type="entry name" value="SEROTONIN N-ACETYLTRANSFERASE"/>
    <property type="match status" value="1"/>
</dbReference>
<evidence type="ECO:0000313" key="8">
    <source>
        <dbReference type="Proteomes" id="UP001498398"/>
    </source>
</evidence>
<keyword evidence="3" id="KW-0808">Transferase</keyword>
<feature type="domain" description="N-acetyltransferase" evidence="6">
    <location>
        <begin position="1"/>
        <end position="159"/>
    </location>
</feature>
<dbReference type="InterPro" id="IPR011323">
    <property type="entry name" value="Mss4/transl-control_tumour"/>
</dbReference>
<keyword evidence="8" id="KW-1185">Reference proteome</keyword>
<dbReference type="Pfam" id="PF04421">
    <property type="entry name" value="Mss4"/>
    <property type="match status" value="1"/>
</dbReference>
<keyword evidence="1" id="KW-0813">Transport</keyword>
<evidence type="ECO:0000256" key="3">
    <source>
        <dbReference type="ARBA" id="ARBA00022679"/>
    </source>
</evidence>
<dbReference type="Gene3D" id="2.170.150.10">
    <property type="entry name" value="Metal Binding Protein, Guanine Nucleotide Exchange Factor, Chain A"/>
    <property type="match status" value="1"/>
</dbReference>
<evidence type="ECO:0000259" key="6">
    <source>
        <dbReference type="PROSITE" id="PS51186"/>
    </source>
</evidence>
<evidence type="ECO:0000256" key="4">
    <source>
        <dbReference type="ARBA" id="ARBA00022927"/>
    </source>
</evidence>
<protein>
    <recommendedName>
        <fullName evidence="6">N-acetyltransferase domain-containing protein</fullName>
    </recommendedName>
</protein>
<proteinExistence type="predicted"/>
<keyword evidence="5" id="KW-0012">Acyltransferase</keyword>
<gene>
    <name evidence="7" type="ORF">VKT23_018229</name>
</gene>
<dbReference type="InterPro" id="IPR011057">
    <property type="entry name" value="Mss4-like_sf"/>
</dbReference>
<dbReference type="PROSITE" id="PS51186">
    <property type="entry name" value="GNAT"/>
    <property type="match status" value="1"/>
</dbReference>
<dbReference type="PROSITE" id="PS51796">
    <property type="entry name" value="MSS4"/>
    <property type="match status" value="1"/>
</dbReference>
<dbReference type="Gene3D" id="3.40.630.30">
    <property type="match status" value="1"/>
</dbReference>
<evidence type="ECO:0000256" key="5">
    <source>
        <dbReference type="ARBA" id="ARBA00023315"/>
    </source>
</evidence>
<dbReference type="InterPro" id="IPR007515">
    <property type="entry name" value="Mss4"/>
</dbReference>
<organism evidence="7 8">
    <name type="scientific">Marasmiellus scandens</name>
    <dbReference type="NCBI Taxonomy" id="2682957"/>
    <lineage>
        <taxon>Eukaryota</taxon>
        <taxon>Fungi</taxon>
        <taxon>Dikarya</taxon>
        <taxon>Basidiomycota</taxon>
        <taxon>Agaricomycotina</taxon>
        <taxon>Agaricomycetes</taxon>
        <taxon>Agaricomycetidae</taxon>
        <taxon>Agaricales</taxon>
        <taxon>Marasmiineae</taxon>
        <taxon>Omphalotaceae</taxon>
        <taxon>Marasmiellus</taxon>
    </lineage>
</organism>
<dbReference type="CDD" id="cd04301">
    <property type="entry name" value="NAT_SF"/>
    <property type="match status" value="1"/>
</dbReference>
<evidence type="ECO:0000256" key="2">
    <source>
        <dbReference type="ARBA" id="ARBA00022658"/>
    </source>
</evidence>
<dbReference type="Pfam" id="PF00583">
    <property type="entry name" value="Acetyltransf_1"/>
    <property type="match status" value="1"/>
</dbReference>
<keyword evidence="2" id="KW-0344">Guanine-nucleotide releasing factor</keyword>
<evidence type="ECO:0000313" key="7">
    <source>
        <dbReference type="EMBL" id="KAK7438062.1"/>
    </source>
</evidence>
<dbReference type="Proteomes" id="UP001498398">
    <property type="component" value="Unassembled WGS sequence"/>
</dbReference>
<reference evidence="7 8" key="1">
    <citation type="submission" date="2024-01" db="EMBL/GenBank/DDBJ databases">
        <title>A draft genome for the cacao thread blight pathogen Marasmiellus scandens.</title>
        <authorList>
            <person name="Baruah I.K."/>
            <person name="Leung J."/>
            <person name="Bukari Y."/>
            <person name="Amoako-Attah I."/>
            <person name="Meinhardt L.W."/>
            <person name="Bailey B.A."/>
            <person name="Cohen S.P."/>
        </authorList>
    </citation>
    <scope>NUCLEOTIDE SEQUENCE [LARGE SCALE GENOMIC DNA]</scope>
    <source>
        <strain evidence="7 8">GH-19</strain>
    </source>
</reference>
<dbReference type="EMBL" id="JBANRG010000081">
    <property type="protein sequence ID" value="KAK7438062.1"/>
    <property type="molecule type" value="Genomic_DNA"/>
</dbReference>
<comment type="caution">
    <text evidence="7">The sequence shown here is derived from an EMBL/GenBank/DDBJ whole genome shotgun (WGS) entry which is preliminary data.</text>
</comment>
<dbReference type="SUPFAM" id="SSF55729">
    <property type="entry name" value="Acyl-CoA N-acyltransferases (Nat)"/>
    <property type="match status" value="1"/>
</dbReference>
<dbReference type="SUPFAM" id="SSF51316">
    <property type="entry name" value="Mss4-like"/>
    <property type="match status" value="1"/>
</dbReference>
<accession>A0ABR1IPY1</accession>
<dbReference type="PANTHER" id="PTHR10908">
    <property type="entry name" value="SEROTONIN N-ACETYLTRANSFERASE"/>
    <property type="match status" value="1"/>
</dbReference>
<sequence length="315" mass="34573">MLFKLVPATHIPRAVDIEQNGFPPDEAGSLESFTFRQSQAPTLFLGAYDNDQLIAYVCSTLSSDESITHASMSTHVPDGRSVCIHSVCVDKSFQRRGVALSLLKEYIARLQSANLYDRALLIAHEELLPLYEKAGFTLVGKSSVAHGSRPWFEMKFDFKSQQLPAGLLEALQSSSQNHTEPRKLASFQNGIDDLVDGTNTTDILCPRCSSIILLKGVASLEERPCVQIEPPNTTPHPLLPALPTPPEPTKWWLITPSPMKFENIGFSKPVAGITSPSGRPIKLLSCAECDLGPLGWSEEGGNEFWLVPARVGYRT</sequence>